<comment type="caution">
    <text evidence="16">The sequence shown here is derived from an EMBL/GenBank/DDBJ whole genome shotgun (WGS) entry which is preliminary data.</text>
</comment>
<proteinExistence type="inferred from homology"/>
<dbReference type="Pfam" id="PF18296">
    <property type="entry name" value="MID_MedPIWI"/>
    <property type="match status" value="1"/>
</dbReference>
<dbReference type="OrthoDB" id="103819at2759"/>
<keyword evidence="8 11" id="KW-0539">Nucleus</keyword>
<feature type="region of interest" description="Disordered" evidence="12">
    <location>
        <begin position="635"/>
        <end position="657"/>
    </location>
</feature>
<dbReference type="Proteomes" id="UP000696280">
    <property type="component" value="Unassembled WGS sequence"/>
</dbReference>
<evidence type="ECO:0000256" key="4">
    <source>
        <dbReference type="ARBA" id="ARBA00022491"/>
    </source>
</evidence>
<comment type="similarity">
    <text evidence="2 11">Belongs to the Mediator complex subunit 13 family.</text>
</comment>
<keyword evidence="4 11" id="KW-0678">Repressor</keyword>
<feature type="region of interest" description="Disordered" evidence="12">
    <location>
        <begin position="1369"/>
        <end position="1418"/>
    </location>
</feature>
<evidence type="ECO:0000313" key="17">
    <source>
        <dbReference type="Proteomes" id="UP000696280"/>
    </source>
</evidence>
<evidence type="ECO:0000256" key="11">
    <source>
        <dbReference type="RuleBase" id="RU364134"/>
    </source>
</evidence>
<dbReference type="GO" id="GO:0016592">
    <property type="term" value="C:mediator complex"/>
    <property type="evidence" value="ECO:0007669"/>
    <property type="project" value="InterPro"/>
</dbReference>
<comment type="subunit">
    <text evidence="11">Component of the SRB8-11 complex, which itself associates with the Mediator complex.</text>
</comment>
<dbReference type="InterPro" id="IPR051139">
    <property type="entry name" value="Mediator_complx_sub13"/>
</dbReference>
<keyword evidence="7 11" id="KW-0804">Transcription</keyword>
<dbReference type="Pfam" id="PF06333">
    <property type="entry name" value="Med13_C"/>
    <property type="match status" value="1"/>
</dbReference>
<evidence type="ECO:0000256" key="9">
    <source>
        <dbReference type="ARBA" id="ARBA00025661"/>
    </source>
</evidence>
<feature type="region of interest" description="Disordered" evidence="12">
    <location>
        <begin position="986"/>
        <end position="1011"/>
    </location>
</feature>
<dbReference type="PANTHER" id="PTHR48249">
    <property type="entry name" value="MEDIATOR OF RNA POLYMERASE II TRANSCRIPTION SUBUNIT 13"/>
    <property type="match status" value="1"/>
</dbReference>
<protein>
    <recommendedName>
        <fullName evidence="3 11">Mediator of RNA polymerase II transcription subunit 13</fullName>
    </recommendedName>
    <alternativeName>
        <fullName evidence="10 11">Mediator complex subunit 13</fullName>
    </alternativeName>
</protein>
<organism evidence="16 17">
    <name type="scientific">Hymenoscyphus fraxineus</name>
    <dbReference type="NCBI Taxonomy" id="746836"/>
    <lineage>
        <taxon>Eukaryota</taxon>
        <taxon>Fungi</taxon>
        <taxon>Dikarya</taxon>
        <taxon>Ascomycota</taxon>
        <taxon>Pezizomycotina</taxon>
        <taxon>Leotiomycetes</taxon>
        <taxon>Helotiales</taxon>
        <taxon>Helotiaceae</taxon>
        <taxon>Hymenoscyphus</taxon>
    </lineage>
</organism>
<keyword evidence="6 11" id="KW-0010">Activator</keyword>
<evidence type="ECO:0000256" key="10">
    <source>
        <dbReference type="ARBA" id="ARBA00032008"/>
    </source>
</evidence>
<comment type="subcellular location">
    <subcellularLocation>
        <location evidence="1 11">Nucleus</location>
    </subcellularLocation>
</comment>
<evidence type="ECO:0000256" key="6">
    <source>
        <dbReference type="ARBA" id="ARBA00023159"/>
    </source>
</evidence>
<feature type="domain" description="Mediator complex subunit Med13 N-terminal" evidence="14">
    <location>
        <begin position="32"/>
        <end position="418"/>
    </location>
</feature>
<feature type="compositionally biased region" description="Polar residues" evidence="12">
    <location>
        <begin position="1375"/>
        <end position="1408"/>
    </location>
</feature>
<dbReference type="InterPro" id="IPR041285">
    <property type="entry name" value="MID_MedPIWI"/>
</dbReference>
<gene>
    <name evidence="16" type="ORF">HYFRA_00007954</name>
</gene>
<evidence type="ECO:0000256" key="8">
    <source>
        <dbReference type="ARBA" id="ARBA00023242"/>
    </source>
</evidence>
<evidence type="ECO:0000256" key="1">
    <source>
        <dbReference type="ARBA" id="ARBA00004123"/>
    </source>
</evidence>
<keyword evidence="5 11" id="KW-0805">Transcription regulation</keyword>
<dbReference type="GO" id="GO:0045944">
    <property type="term" value="P:positive regulation of transcription by RNA polymerase II"/>
    <property type="evidence" value="ECO:0007669"/>
    <property type="project" value="TreeGrafter"/>
</dbReference>
<dbReference type="PANTHER" id="PTHR48249:SF3">
    <property type="entry name" value="MEDIATOR OF RNA POLYMERASE II TRANSCRIPTION SUBUNIT 13"/>
    <property type="match status" value="1"/>
</dbReference>
<evidence type="ECO:0000256" key="5">
    <source>
        <dbReference type="ARBA" id="ARBA00023015"/>
    </source>
</evidence>
<evidence type="ECO:0000259" key="14">
    <source>
        <dbReference type="Pfam" id="PF11597"/>
    </source>
</evidence>
<comment type="function">
    <text evidence="9 11">Component of the SRB8-11 complex. The SRB8-11 complex is a regulatory module of the Mediator complex which is itself involved in regulation of basal and activated RNA polymerase II-dependent transcription. The SRB8-11 complex may be involved in the transcriptional repression of a subset of genes regulated by Mediator. It may inhibit the association of the Mediator complex with RNA polymerase II to form the holoenzyme complex.</text>
</comment>
<dbReference type="GO" id="GO:0003713">
    <property type="term" value="F:transcription coactivator activity"/>
    <property type="evidence" value="ECO:0007669"/>
    <property type="project" value="TreeGrafter"/>
</dbReference>
<name>A0A9N9KTC6_9HELO</name>
<evidence type="ECO:0000259" key="13">
    <source>
        <dbReference type="Pfam" id="PF06333"/>
    </source>
</evidence>
<evidence type="ECO:0000256" key="2">
    <source>
        <dbReference type="ARBA" id="ARBA00009354"/>
    </source>
</evidence>
<evidence type="ECO:0000256" key="7">
    <source>
        <dbReference type="ARBA" id="ARBA00023163"/>
    </source>
</evidence>
<evidence type="ECO:0000256" key="3">
    <source>
        <dbReference type="ARBA" id="ARBA00019618"/>
    </source>
</evidence>
<dbReference type="InterPro" id="IPR009401">
    <property type="entry name" value="Med13_C"/>
</dbReference>
<evidence type="ECO:0000259" key="15">
    <source>
        <dbReference type="Pfam" id="PF18296"/>
    </source>
</evidence>
<reference evidence="16" key="1">
    <citation type="submission" date="2021-07" db="EMBL/GenBank/DDBJ databases">
        <authorList>
            <person name="Durling M."/>
        </authorList>
    </citation>
    <scope>NUCLEOTIDE SEQUENCE</scope>
</reference>
<feature type="domain" description="MID" evidence="15">
    <location>
        <begin position="1044"/>
        <end position="1211"/>
    </location>
</feature>
<keyword evidence="17" id="KW-1185">Reference proteome</keyword>
<dbReference type="InterPro" id="IPR021643">
    <property type="entry name" value="Mediator_Med13_N"/>
</dbReference>
<evidence type="ECO:0000256" key="12">
    <source>
        <dbReference type="SAM" id="MobiDB-lite"/>
    </source>
</evidence>
<dbReference type="Pfam" id="PF11597">
    <property type="entry name" value="Med13_N"/>
    <property type="match status" value="1"/>
</dbReference>
<evidence type="ECO:0000313" key="16">
    <source>
        <dbReference type="EMBL" id="CAG8951207.1"/>
    </source>
</evidence>
<accession>A0A9N9KTC6</accession>
<feature type="domain" description="Mediator complex subunit Med13 C-terminal" evidence="13">
    <location>
        <begin position="1220"/>
        <end position="1519"/>
    </location>
</feature>
<sequence length="1530" mass="166832">MVLEPPIYDCRLVTTWILAIIARMYYQWRILNLQPQNNLSSIKYEYFETRSPVLGSSRKLLQRLEASWRQEGRLVHCDTYRDGIWVFQNAIDSSSPTNLPNKEKGPIVENGSWEAHGIQIALKEQGTFESQSLARSRQAASSALNSASSNSSPSSSLENSSRNALALNARSVQANSLHSLSQEISLSSPGQRSFNRSYDVWPSMIDVHESFISAVLGSLVHVLCRDEGYIPLSPRVLVSTQTNSTSPSRAVNSQSCSTGAVTLANLDISLTSMGTLVIKSYSDTTSGLQTLGCNGPLGAVSNLTPGVALSLAPLGNTAKFYAFENNRGLPAVQSVTQPGESAPEPKPNNLNEAAVKAWQSKCIEWLSSKGIDQALIESGGWIFVQLTSGHGSYLDVDDPDISIFEGRTVVPWPTRLCFQASNNGHRSLSGSEPKFPGNRDPLAFAEEWFTGRDERTNISLKRQKERQVAEALSKEQADVEARALQSATTHSPAVLRRGSNAGAMYPTPPDAIHNPVGVTPIFDGAGSPPVNIIPFAAQDGPISAAPSAVAGNAVDIWGATDKADRNTSNTTFNDNDNDADLFGDLGGDMFGNDITDADFSFFDAPDNMQPDLKAESPKKPNLLEALAVKEPVAKEAVKQEGMHPPAKSMARSKNVNAQNQTVGNVNSSQVDAKKSEFNGNVLVTIKTKPVAKQEIPFSKESIYQRLVNESGVQKSKIQSRRASLFNKIEFENSLSSVDAKYGAHGQFKISDRNVRPQTMEFQGLPQTNYLSTRRKNTDLPEANRLSRILLVEHKPNEQPELDDAMDFLLDSDGLSQISEQDDISPITDQIPLISKIGIEQKLLENGQGNALINFDPMAIDFEQSASTPHSAVATQFPLLEADPTDWSLTSYFTSPEPEAPSNTLTDLECIATAQILVDQAVSGTIQLSCIGDNGVSHNKSNTKGGLVRSVAKATKVFFKDLSSCTLRSFSEIQGIPVMNLGGRLPPRPVNPRVGTASEPGRPKNPFPIQPPQLELRRSDSQLSVLPSAVNFWENLGLAPSSGGKDVSAVCVYPNIDGIAANASIFLEQMRSTYESYRLGSHERLSSAELVDGVLSFPLDLGQQHTSRNLSTLRETAARLSNALAAAIIEEKNIVVYFVYPADNPTLLVHICSAFQHLFLLYRKALYDRKAKFSNELVLQLVPLEFVYSPITINVPPPAEYARLSMEVYDRCIDFESASRSPAIVLERPLPRSIDFKLNPNPSASVLQENTCLHIAYAQSTDDRWMTAVWTDNKGTQQMNASYCLGRKNEPISMSFAVVANEIWETTLDFISSKKIHWRIMIARIGVMELSEVDIWTELAARDSTAAQINLTLLTVQTEPSLRLLSPPATLPTAREATQTTTPVSTPQGTSILSPETSTTPNQNTTPGEASTLDPDPSTRLLLLSDQSHGLILSHRLSNSRTPLIPNPALISGYLVKHSTPTPLLIEVNIVHNEVAGNPRTYYEGLLREVLGMYAGLGTLSRARGTTSVGDARPWHIAAAERAVKVLHALM</sequence>
<dbReference type="EMBL" id="CAJVRL010000041">
    <property type="protein sequence ID" value="CAG8951207.1"/>
    <property type="molecule type" value="Genomic_DNA"/>
</dbReference>